<dbReference type="Gene3D" id="3.40.50.720">
    <property type="entry name" value="NAD(P)-binding Rossmann-like Domain"/>
    <property type="match status" value="1"/>
</dbReference>
<dbReference type="InterPro" id="IPR036291">
    <property type="entry name" value="NAD(P)-bd_dom_sf"/>
</dbReference>
<organism evidence="2 3">
    <name type="scientific">Fusarium flagelliforme</name>
    <dbReference type="NCBI Taxonomy" id="2675880"/>
    <lineage>
        <taxon>Eukaryota</taxon>
        <taxon>Fungi</taxon>
        <taxon>Dikarya</taxon>
        <taxon>Ascomycota</taxon>
        <taxon>Pezizomycotina</taxon>
        <taxon>Sordariomycetes</taxon>
        <taxon>Hypocreomycetidae</taxon>
        <taxon>Hypocreales</taxon>
        <taxon>Nectriaceae</taxon>
        <taxon>Fusarium</taxon>
        <taxon>Fusarium incarnatum-equiseti species complex</taxon>
    </lineage>
</organism>
<dbReference type="SUPFAM" id="SSF51735">
    <property type="entry name" value="NAD(P)-binding Rossmann-fold domains"/>
    <property type="match status" value="1"/>
</dbReference>
<dbReference type="EMBL" id="PXXK01000453">
    <property type="protein sequence ID" value="RFN44184.1"/>
    <property type="molecule type" value="Genomic_DNA"/>
</dbReference>
<evidence type="ECO:0000259" key="1">
    <source>
        <dbReference type="Pfam" id="PF13460"/>
    </source>
</evidence>
<sequence>MAAYLITQATGQQSQWAIKNLLEVYVTIHAIVRNLDKIPALLNSRNIILFHDESKNFDDVFKAAQGCTAVFLNTFPFPIVASASIFPVKGKFWDTEFIKIIIPELDMYYLSNYEVEEIVGWSRLQFYTTFRPAILQFNFYLL</sequence>
<protein>
    <submittedName>
        <fullName evidence="2">Nitrogen metabolite repression protein nmra</fullName>
    </submittedName>
</protein>
<dbReference type="OrthoDB" id="3358371at2759"/>
<proteinExistence type="predicted"/>
<dbReference type="Pfam" id="PF13460">
    <property type="entry name" value="NAD_binding_10"/>
    <property type="match status" value="1"/>
</dbReference>
<evidence type="ECO:0000313" key="3">
    <source>
        <dbReference type="Proteomes" id="UP000265631"/>
    </source>
</evidence>
<dbReference type="STRING" id="2594813.A0A395M8H6"/>
<dbReference type="Proteomes" id="UP000265631">
    <property type="component" value="Unassembled WGS sequence"/>
</dbReference>
<dbReference type="InterPro" id="IPR016040">
    <property type="entry name" value="NAD(P)-bd_dom"/>
</dbReference>
<reference evidence="2 3" key="1">
    <citation type="journal article" date="2018" name="PLoS Pathog.">
        <title>Evolution of structural diversity of trichothecenes, a family of toxins produced by plant pathogenic and entomopathogenic fungi.</title>
        <authorList>
            <person name="Proctor R.H."/>
            <person name="McCormick S.P."/>
            <person name="Kim H.S."/>
            <person name="Cardoza R.E."/>
            <person name="Stanley A.M."/>
            <person name="Lindo L."/>
            <person name="Kelly A."/>
            <person name="Brown D.W."/>
            <person name="Lee T."/>
            <person name="Vaughan M.M."/>
            <person name="Alexander N.J."/>
            <person name="Busman M."/>
            <person name="Gutierrez S."/>
        </authorList>
    </citation>
    <scope>NUCLEOTIDE SEQUENCE [LARGE SCALE GENOMIC DNA]</scope>
    <source>
        <strain evidence="2 3">NRRL 13405</strain>
    </source>
</reference>
<gene>
    <name evidence="2" type="ORF">FIE12Z_11576</name>
</gene>
<feature type="domain" description="NAD(P)-binding" evidence="1">
    <location>
        <begin position="9"/>
        <end position="74"/>
    </location>
</feature>
<evidence type="ECO:0000313" key="2">
    <source>
        <dbReference type="EMBL" id="RFN44184.1"/>
    </source>
</evidence>
<keyword evidence="3" id="KW-1185">Reference proteome</keyword>
<accession>A0A395M8H6</accession>
<name>A0A395M8H6_9HYPO</name>
<dbReference type="AlphaFoldDB" id="A0A395M8H6"/>
<comment type="caution">
    <text evidence="2">The sequence shown here is derived from an EMBL/GenBank/DDBJ whole genome shotgun (WGS) entry which is preliminary data.</text>
</comment>